<feature type="transmembrane region" description="Helical" evidence="7">
    <location>
        <begin position="131"/>
        <end position="155"/>
    </location>
</feature>
<dbReference type="InterPro" id="IPR035906">
    <property type="entry name" value="MetI-like_sf"/>
</dbReference>
<dbReference type="InterPro" id="IPR000515">
    <property type="entry name" value="MetI-like"/>
</dbReference>
<gene>
    <name evidence="9" type="ORF">SAMN05443428_10646</name>
</gene>
<keyword evidence="4 7" id="KW-0812">Transmembrane</keyword>
<evidence type="ECO:0000256" key="6">
    <source>
        <dbReference type="ARBA" id="ARBA00023136"/>
    </source>
</evidence>
<dbReference type="RefSeq" id="WP_078696039.1">
    <property type="nucleotide sequence ID" value="NZ_FUYH01000006.1"/>
</dbReference>
<dbReference type="SUPFAM" id="SSF161098">
    <property type="entry name" value="MetI-like"/>
    <property type="match status" value="1"/>
</dbReference>
<evidence type="ECO:0000313" key="10">
    <source>
        <dbReference type="Proteomes" id="UP000190105"/>
    </source>
</evidence>
<name>A0A1T4X6B5_9CLOT</name>
<evidence type="ECO:0000256" key="2">
    <source>
        <dbReference type="ARBA" id="ARBA00022448"/>
    </source>
</evidence>
<dbReference type="Pfam" id="PF00528">
    <property type="entry name" value="BPD_transp_1"/>
    <property type="match status" value="1"/>
</dbReference>
<evidence type="ECO:0000259" key="8">
    <source>
        <dbReference type="PROSITE" id="PS50928"/>
    </source>
</evidence>
<feature type="transmembrane region" description="Helical" evidence="7">
    <location>
        <begin position="175"/>
        <end position="196"/>
    </location>
</feature>
<dbReference type="PANTHER" id="PTHR43163">
    <property type="entry name" value="DIPEPTIDE TRANSPORT SYSTEM PERMEASE PROTEIN DPPB-RELATED"/>
    <property type="match status" value="1"/>
</dbReference>
<dbReference type="InterPro" id="IPR045621">
    <property type="entry name" value="BPD_transp_1_N"/>
</dbReference>
<feature type="transmembrane region" description="Helical" evidence="7">
    <location>
        <begin position="280"/>
        <end position="306"/>
    </location>
</feature>
<proteinExistence type="inferred from homology"/>
<dbReference type="EMBL" id="FUYH01000006">
    <property type="protein sequence ID" value="SKA84648.1"/>
    <property type="molecule type" value="Genomic_DNA"/>
</dbReference>
<feature type="transmembrane region" description="Helical" evidence="7">
    <location>
        <begin position="238"/>
        <end position="260"/>
    </location>
</feature>
<comment type="subcellular location">
    <subcellularLocation>
        <location evidence="1 7">Cell membrane</location>
        <topology evidence="1 7">Multi-pass membrane protein</topology>
    </subcellularLocation>
</comment>
<feature type="transmembrane region" description="Helical" evidence="7">
    <location>
        <begin position="97"/>
        <end position="119"/>
    </location>
</feature>
<sequence length="317" mass="34987">MGKYILKRASYMIFTLFIIVTATFFLMNAMPGDPISQQARKMPPEMQQMLRHKYGLDKPIAERWIMYLKQLLHGNFGDSFVTPGFSVNEIIKYKMPASAWIGIQAVIVGLLIGVILGIIAAFRRNTTADYIVMFIAILGVSVPGFVIAFLLQTVLGGKGNIPIAGWKSASETFAQGLRFTILPTIALCFGSIATYARYMRTSVLDVINQDYILTAQAKGISRIAVAVKHVIRNAIIPIVTILGPQIATIITGTIVIERIFSIPGMGNSMIEAINSNDYNVILGLTIFFSLLYIVSLLLVDITYSLVDPRISLTKKKK</sequence>
<keyword evidence="3" id="KW-1003">Cell membrane</keyword>
<organism evidence="9 10">
    <name type="scientific">Caloramator quimbayensis</name>
    <dbReference type="NCBI Taxonomy" id="1147123"/>
    <lineage>
        <taxon>Bacteria</taxon>
        <taxon>Bacillati</taxon>
        <taxon>Bacillota</taxon>
        <taxon>Clostridia</taxon>
        <taxon>Eubacteriales</taxon>
        <taxon>Clostridiaceae</taxon>
        <taxon>Caloramator</taxon>
    </lineage>
</organism>
<dbReference type="Proteomes" id="UP000190105">
    <property type="component" value="Unassembled WGS sequence"/>
</dbReference>
<dbReference type="CDD" id="cd06261">
    <property type="entry name" value="TM_PBP2"/>
    <property type="match status" value="1"/>
</dbReference>
<reference evidence="10" key="1">
    <citation type="submission" date="2017-02" db="EMBL/GenBank/DDBJ databases">
        <authorList>
            <person name="Varghese N."/>
            <person name="Submissions S."/>
        </authorList>
    </citation>
    <scope>NUCLEOTIDE SEQUENCE [LARGE SCALE GENOMIC DNA]</scope>
    <source>
        <strain evidence="10">USBA 833</strain>
    </source>
</reference>
<dbReference type="Pfam" id="PF19300">
    <property type="entry name" value="BPD_transp_1_N"/>
    <property type="match status" value="1"/>
</dbReference>
<keyword evidence="2 7" id="KW-0813">Transport</keyword>
<dbReference type="GO" id="GO:0005886">
    <property type="term" value="C:plasma membrane"/>
    <property type="evidence" value="ECO:0007669"/>
    <property type="project" value="UniProtKB-SubCell"/>
</dbReference>
<dbReference type="PANTHER" id="PTHR43163:SF6">
    <property type="entry name" value="DIPEPTIDE TRANSPORT SYSTEM PERMEASE PROTEIN DPPB-RELATED"/>
    <property type="match status" value="1"/>
</dbReference>
<evidence type="ECO:0000313" key="9">
    <source>
        <dbReference type="EMBL" id="SKA84648.1"/>
    </source>
</evidence>
<evidence type="ECO:0000256" key="3">
    <source>
        <dbReference type="ARBA" id="ARBA00022475"/>
    </source>
</evidence>
<dbReference type="OrthoDB" id="9773221at2"/>
<evidence type="ECO:0000256" key="7">
    <source>
        <dbReference type="RuleBase" id="RU363032"/>
    </source>
</evidence>
<evidence type="ECO:0000256" key="5">
    <source>
        <dbReference type="ARBA" id="ARBA00022989"/>
    </source>
</evidence>
<evidence type="ECO:0000256" key="1">
    <source>
        <dbReference type="ARBA" id="ARBA00004651"/>
    </source>
</evidence>
<dbReference type="PROSITE" id="PS50928">
    <property type="entry name" value="ABC_TM1"/>
    <property type="match status" value="1"/>
</dbReference>
<keyword evidence="6 7" id="KW-0472">Membrane</keyword>
<accession>A0A1T4X6B5</accession>
<dbReference type="Gene3D" id="1.10.3720.10">
    <property type="entry name" value="MetI-like"/>
    <property type="match status" value="1"/>
</dbReference>
<dbReference type="AlphaFoldDB" id="A0A1T4X6B5"/>
<comment type="similarity">
    <text evidence="7">Belongs to the binding-protein-dependent transport system permease family.</text>
</comment>
<evidence type="ECO:0000256" key="4">
    <source>
        <dbReference type="ARBA" id="ARBA00022692"/>
    </source>
</evidence>
<protein>
    <submittedName>
        <fullName evidence="9">Oligopeptide transport system permease protein</fullName>
    </submittedName>
</protein>
<keyword evidence="10" id="KW-1185">Reference proteome</keyword>
<keyword evidence="5 7" id="KW-1133">Transmembrane helix</keyword>
<dbReference type="GO" id="GO:0055085">
    <property type="term" value="P:transmembrane transport"/>
    <property type="evidence" value="ECO:0007669"/>
    <property type="project" value="InterPro"/>
</dbReference>
<dbReference type="STRING" id="1147123.SAMN05443428_10646"/>
<feature type="domain" description="ABC transmembrane type-1" evidence="8">
    <location>
        <begin position="95"/>
        <end position="303"/>
    </location>
</feature>
<feature type="transmembrane region" description="Helical" evidence="7">
    <location>
        <begin position="12"/>
        <end position="30"/>
    </location>
</feature>